<accession>A0ABQ1RJR0</accession>
<organism evidence="1 2">
    <name type="scientific">Microbacterium murale</name>
    <dbReference type="NCBI Taxonomy" id="1081040"/>
    <lineage>
        <taxon>Bacteria</taxon>
        <taxon>Bacillati</taxon>
        <taxon>Actinomycetota</taxon>
        <taxon>Actinomycetes</taxon>
        <taxon>Micrococcales</taxon>
        <taxon>Microbacteriaceae</taxon>
        <taxon>Microbacterium</taxon>
    </lineage>
</organism>
<comment type="caution">
    <text evidence="1">The sequence shown here is derived from an EMBL/GenBank/DDBJ whole genome shotgun (WGS) entry which is preliminary data.</text>
</comment>
<dbReference type="Pfam" id="PF13692">
    <property type="entry name" value="Glyco_trans_1_4"/>
    <property type="match status" value="1"/>
</dbReference>
<reference evidence="2" key="1">
    <citation type="journal article" date="2019" name="Int. J. Syst. Evol. Microbiol.">
        <title>The Global Catalogue of Microorganisms (GCM) 10K type strain sequencing project: providing services to taxonomists for standard genome sequencing and annotation.</title>
        <authorList>
            <consortium name="The Broad Institute Genomics Platform"/>
            <consortium name="The Broad Institute Genome Sequencing Center for Infectious Disease"/>
            <person name="Wu L."/>
            <person name="Ma J."/>
        </authorList>
    </citation>
    <scope>NUCLEOTIDE SEQUENCE [LARGE SCALE GENOMIC DNA]</scope>
    <source>
        <strain evidence="2">CCM 7640</strain>
    </source>
</reference>
<dbReference type="EMBL" id="BMCM01000002">
    <property type="protein sequence ID" value="GGD72239.1"/>
    <property type="molecule type" value="Genomic_DNA"/>
</dbReference>
<dbReference type="PANTHER" id="PTHR12526">
    <property type="entry name" value="GLYCOSYLTRANSFERASE"/>
    <property type="match status" value="1"/>
</dbReference>
<dbReference type="Gene3D" id="3.40.50.2000">
    <property type="entry name" value="Glycogen Phosphorylase B"/>
    <property type="match status" value="1"/>
</dbReference>
<sequence>MIKAVRAVERFALLGAAENLVVSDGVVQRIEALAHGSPTVVVGHGVDTSLFSPHGVGVDNPSDIVYVGTMSEWHGAGIAIEALAIVMQDDPSVTATFIGQGTDKQLLQETVEEYGLADRIRFLPPVPAEDAARWTRSARVALATLKPSVGYDFAVPTKLYAAIAVGTPIAYAGPEALREVVTDNALGKAAPFDAVEFADAIRLLLDRNDAEPIPSLVRWAHHNVSAQAVAERAVAAVLSAARSRRGR</sequence>
<evidence type="ECO:0000313" key="1">
    <source>
        <dbReference type="EMBL" id="GGD72239.1"/>
    </source>
</evidence>
<dbReference type="SUPFAM" id="SSF53756">
    <property type="entry name" value="UDP-Glycosyltransferase/glycogen phosphorylase"/>
    <property type="match status" value="1"/>
</dbReference>
<dbReference type="PANTHER" id="PTHR12526:SF638">
    <property type="entry name" value="SPORE COAT PROTEIN SA"/>
    <property type="match status" value="1"/>
</dbReference>
<keyword evidence="2" id="KW-1185">Reference proteome</keyword>
<name>A0ABQ1RJR0_9MICO</name>
<evidence type="ECO:0008006" key="3">
    <source>
        <dbReference type="Google" id="ProtNLM"/>
    </source>
</evidence>
<gene>
    <name evidence="1" type="ORF">GCM10007269_14210</name>
</gene>
<protein>
    <recommendedName>
        <fullName evidence="3">Glycosyltransferase</fullName>
    </recommendedName>
</protein>
<dbReference type="Proteomes" id="UP000629365">
    <property type="component" value="Unassembled WGS sequence"/>
</dbReference>
<evidence type="ECO:0000313" key="2">
    <source>
        <dbReference type="Proteomes" id="UP000629365"/>
    </source>
</evidence>
<proteinExistence type="predicted"/>